<keyword evidence="2" id="KW-1185">Reference proteome</keyword>
<dbReference type="AlphaFoldDB" id="A0A498IRR9"/>
<protein>
    <submittedName>
        <fullName evidence="1">Uncharacterized protein</fullName>
    </submittedName>
</protein>
<evidence type="ECO:0000313" key="1">
    <source>
        <dbReference type="EMBL" id="RXH84767.1"/>
    </source>
</evidence>
<organism evidence="1 2">
    <name type="scientific">Malus domestica</name>
    <name type="common">Apple</name>
    <name type="synonym">Pyrus malus</name>
    <dbReference type="NCBI Taxonomy" id="3750"/>
    <lineage>
        <taxon>Eukaryota</taxon>
        <taxon>Viridiplantae</taxon>
        <taxon>Streptophyta</taxon>
        <taxon>Embryophyta</taxon>
        <taxon>Tracheophyta</taxon>
        <taxon>Spermatophyta</taxon>
        <taxon>Magnoliopsida</taxon>
        <taxon>eudicotyledons</taxon>
        <taxon>Gunneridae</taxon>
        <taxon>Pentapetalae</taxon>
        <taxon>rosids</taxon>
        <taxon>fabids</taxon>
        <taxon>Rosales</taxon>
        <taxon>Rosaceae</taxon>
        <taxon>Amygdaloideae</taxon>
        <taxon>Maleae</taxon>
        <taxon>Malus</taxon>
    </lineage>
</organism>
<reference evidence="1 2" key="1">
    <citation type="submission" date="2018-10" db="EMBL/GenBank/DDBJ databases">
        <title>A high-quality apple genome assembly.</title>
        <authorList>
            <person name="Hu J."/>
        </authorList>
    </citation>
    <scope>NUCLEOTIDE SEQUENCE [LARGE SCALE GENOMIC DNA]</scope>
    <source>
        <strain evidence="2">cv. HFTH1</strain>
        <tissue evidence="1">Young leaf</tissue>
    </source>
</reference>
<comment type="caution">
    <text evidence="1">The sequence shown here is derived from an EMBL/GenBank/DDBJ whole genome shotgun (WGS) entry which is preliminary data.</text>
</comment>
<accession>A0A498IRR9</accession>
<sequence length="60" mass="6630">MVRNSSTCVYVFIYDLAVLLSHINLKVFAIERSIGATKIPNRLGDDLFLLSSCYSSTCGL</sequence>
<name>A0A498IRR9_MALDO</name>
<evidence type="ECO:0000313" key="2">
    <source>
        <dbReference type="Proteomes" id="UP000290289"/>
    </source>
</evidence>
<dbReference type="EMBL" id="RDQH01000337">
    <property type="protein sequence ID" value="RXH84767.1"/>
    <property type="molecule type" value="Genomic_DNA"/>
</dbReference>
<dbReference type="Proteomes" id="UP000290289">
    <property type="component" value="Chromosome 11"/>
</dbReference>
<gene>
    <name evidence="1" type="ORF">DVH24_033051</name>
</gene>
<proteinExistence type="predicted"/>